<keyword evidence="2" id="KW-1185">Reference proteome</keyword>
<organism evidence="1 2">
    <name type="scientific">Metabacillus malikii</name>
    <dbReference type="NCBI Taxonomy" id="1504265"/>
    <lineage>
        <taxon>Bacteria</taxon>
        <taxon>Bacillati</taxon>
        <taxon>Bacillota</taxon>
        <taxon>Bacilli</taxon>
        <taxon>Bacillales</taxon>
        <taxon>Bacillaceae</taxon>
        <taxon>Metabacillus</taxon>
    </lineage>
</organism>
<proteinExistence type="predicted"/>
<gene>
    <name evidence="1" type="ORF">J2S19_003959</name>
</gene>
<sequence length="29" mass="3193">MFSSRIVMANGKPIIQLPITSLPVTNNHL</sequence>
<protein>
    <submittedName>
        <fullName evidence="1">Uncharacterized protein</fullName>
    </submittedName>
</protein>
<accession>A0ABT9ZK42</accession>
<evidence type="ECO:0000313" key="1">
    <source>
        <dbReference type="EMBL" id="MDQ0232637.1"/>
    </source>
</evidence>
<dbReference type="EMBL" id="JAUSUD010000023">
    <property type="protein sequence ID" value="MDQ0232637.1"/>
    <property type="molecule type" value="Genomic_DNA"/>
</dbReference>
<name>A0ABT9ZK42_9BACI</name>
<comment type="caution">
    <text evidence="1">The sequence shown here is derived from an EMBL/GenBank/DDBJ whole genome shotgun (WGS) entry which is preliminary data.</text>
</comment>
<dbReference type="Proteomes" id="UP001234495">
    <property type="component" value="Unassembled WGS sequence"/>
</dbReference>
<reference evidence="1 2" key="1">
    <citation type="submission" date="2023-07" db="EMBL/GenBank/DDBJ databases">
        <title>Genomic Encyclopedia of Type Strains, Phase IV (KMG-IV): sequencing the most valuable type-strain genomes for metagenomic binning, comparative biology and taxonomic classification.</title>
        <authorList>
            <person name="Goeker M."/>
        </authorList>
    </citation>
    <scope>NUCLEOTIDE SEQUENCE [LARGE SCALE GENOMIC DNA]</scope>
    <source>
        <strain evidence="1 2">DSM 29005</strain>
    </source>
</reference>
<evidence type="ECO:0000313" key="2">
    <source>
        <dbReference type="Proteomes" id="UP001234495"/>
    </source>
</evidence>